<keyword evidence="3" id="KW-1185">Reference proteome</keyword>
<dbReference type="InterPro" id="IPR013325">
    <property type="entry name" value="RNA_pol_sigma_r2"/>
</dbReference>
<evidence type="ECO:0000313" key="2">
    <source>
        <dbReference type="EMBL" id="SOY27883.1"/>
    </source>
</evidence>
<evidence type="ECO:0000313" key="3">
    <source>
        <dbReference type="Proteomes" id="UP000236311"/>
    </source>
</evidence>
<dbReference type="GO" id="GO:0006352">
    <property type="term" value="P:DNA-templated transcription initiation"/>
    <property type="evidence" value="ECO:0007669"/>
    <property type="project" value="InterPro"/>
</dbReference>
<organism evidence="2 3">
    <name type="scientific">Acetatifactor muris</name>
    <dbReference type="NCBI Taxonomy" id="879566"/>
    <lineage>
        <taxon>Bacteria</taxon>
        <taxon>Bacillati</taxon>
        <taxon>Bacillota</taxon>
        <taxon>Clostridia</taxon>
        <taxon>Lachnospirales</taxon>
        <taxon>Lachnospiraceae</taxon>
        <taxon>Acetatifactor</taxon>
    </lineage>
</organism>
<dbReference type="InterPro" id="IPR024760">
    <property type="entry name" value="HTH_dom_conjug_TS-like"/>
</dbReference>
<dbReference type="OrthoDB" id="1856222at2"/>
<reference evidence="2 3" key="1">
    <citation type="submission" date="2018-01" db="EMBL/GenBank/DDBJ databases">
        <authorList>
            <person name="Gaut B.S."/>
            <person name="Morton B.R."/>
            <person name="Clegg M.T."/>
            <person name="Duvall M.R."/>
        </authorList>
    </citation>
    <scope>NUCLEOTIDE SEQUENCE [LARGE SCALE GENOMIC DNA]</scope>
    <source>
        <strain evidence="2">GP69</strain>
    </source>
</reference>
<sequence>MNFKEMLLQAKVGREPAVIALLEMYKPLLVKYAIINGRFDEDLYQELCITLLKCIQLFRM</sequence>
<dbReference type="RefSeq" id="WP_103237971.1">
    <property type="nucleotide sequence ID" value="NZ_JANJZD010000002.1"/>
</dbReference>
<protein>
    <submittedName>
        <fullName evidence="2">Helix-turn-helix domain protein</fullName>
    </submittedName>
</protein>
<feature type="domain" description="Helix-turn-helix conjugative transposon-like" evidence="1">
    <location>
        <begin position="5"/>
        <end position="59"/>
    </location>
</feature>
<gene>
    <name evidence="2" type="ORF">AMURIS_00588</name>
</gene>
<dbReference type="Proteomes" id="UP000236311">
    <property type="component" value="Unassembled WGS sequence"/>
</dbReference>
<dbReference type="SUPFAM" id="SSF88946">
    <property type="entry name" value="Sigma2 domain of RNA polymerase sigma factors"/>
    <property type="match status" value="1"/>
</dbReference>
<proteinExistence type="predicted"/>
<dbReference type="AlphaFoldDB" id="A0A2K4ZBQ1"/>
<evidence type="ECO:0000259" key="1">
    <source>
        <dbReference type="Pfam" id="PF12645"/>
    </source>
</evidence>
<dbReference type="Pfam" id="PF12645">
    <property type="entry name" value="HTH_16"/>
    <property type="match status" value="1"/>
</dbReference>
<name>A0A2K4ZBQ1_9FIRM</name>
<accession>A0A2K4ZBQ1</accession>
<dbReference type="GO" id="GO:0003700">
    <property type="term" value="F:DNA-binding transcription factor activity"/>
    <property type="evidence" value="ECO:0007669"/>
    <property type="project" value="InterPro"/>
</dbReference>
<dbReference type="EMBL" id="OFSM01000002">
    <property type="protein sequence ID" value="SOY27883.1"/>
    <property type="molecule type" value="Genomic_DNA"/>
</dbReference>